<evidence type="ECO:0000313" key="1">
    <source>
        <dbReference type="EMBL" id="GIN20589.1"/>
    </source>
</evidence>
<evidence type="ECO:0008006" key="3">
    <source>
        <dbReference type="Google" id="ProtNLM"/>
    </source>
</evidence>
<accession>A0ABQ4K4C6</accession>
<comment type="caution">
    <text evidence="1">The sequence shown here is derived from an EMBL/GenBank/DDBJ whole genome shotgun (WGS) entry which is preliminary data.</text>
</comment>
<proteinExistence type="predicted"/>
<sequence length="173" mass="19640">MGKVNNMRILTRYFLLFILVVSALVGCNTSNSSEAKDTVNREKNQESGMQENIKDIAKAQKVEVHSADNGTVLKTMSEKADIEEFIESLKLDGWEYASDLPKDAEKQYEYVFSIEDTTKLGERKEKKPSLHEVARLITFKDIPYVTLKVSLIKIDMKVPDDVAEQLNSSFSKQ</sequence>
<keyword evidence="2" id="KW-1185">Reference proteome</keyword>
<protein>
    <recommendedName>
        <fullName evidence="3">Lipoprotein</fullName>
    </recommendedName>
</protein>
<dbReference type="Proteomes" id="UP000680279">
    <property type="component" value="Unassembled WGS sequence"/>
</dbReference>
<dbReference type="PROSITE" id="PS51257">
    <property type="entry name" value="PROKAR_LIPOPROTEIN"/>
    <property type="match status" value="1"/>
</dbReference>
<name>A0ABQ4K4C6_9BACI</name>
<organism evidence="1 2">
    <name type="scientific">Siminovitchia fordii</name>
    <dbReference type="NCBI Taxonomy" id="254759"/>
    <lineage>
        <taxon>Bacteria</taxon>
        <taxon>Bacillati</taxon>
        <taxon>Bacillota</taxon>
        <taxon>Bacilli</taxon>
        <taxon>Bacillales</taxon>
        <taxon>Bacillaceae</taxon>
        <taxon>Siminovitchia</taxon>
    </lineage>
</organism>
<evidence type="ECO:0000313" key="2">
    <source>
        <dbReference type="Proteomes" id="UP000680279"/>
    </source>
</evidence>
<reference evidence="1 2" key="1">
    <citation type="submission" date="2021-03" db="EMBL/GenBank/DDBJ databases">
        <title>Antimicrobial resistance genes in bacteria isolated from Japanese honey, and their potential for conferring macrolide and lincosamide resistance in the American foulbrood pathogen Paenibacillus larvae.</title>
        <authorList>
            <person name="Okamoto M."/>
            <person name="Kumagai M."/>
            <person name="Kanamori H."/>
            <person name="Takamatsu D."/>
        </authorList>
    </citation>
    <scope>NUCLEOTIDE SEQUENCE [LARGE SCALE GENOMIC DNA]</scope>
    <source>
        <strain evidence="1 2">J1TS3</strain>
    </source>
</reference>
<dbReference type="EMBL" id="BOQT01000005">
    <property type="protein sequence ID" value="GIN20589.1"/>
    <property type="molecule type" value="Genomic_DNA"/>
</dbReference>
<gene>
    <name evidence="1" type="ORF">J1TS3_17230</name>
</gene>